<dbReference type="RefSeq" id="WP_005875985.1">
    <property type="nucleotide sequence ID" value="NZ_CABMNL010000001.1"/>
</dbReference>
<dbReference type="HOGENOM" id="CLU_2845613_0_0_4"/>
<comment type="caution">
    <text evidence="1">The sequence shown here is derived from an EMBL/GenBank/DDBJ whole genome shotgun (WGS) entry which is preliminary data.</text>
</comment>
<dbReference type="AlphaFoldDB" id="C3X1P7"/>
<proteinExistence type="predicted"/>
<evidence type="ECO:0000313" key="2">
    <source>
        <dbReference type="Proteomes" id="UP000003973"/>
    </source>
</evidence>
<name>C3X1P7_9BURK</name>
<keyword evidence="2" id="KW-1185">Reference proteome</keyword>
<dbReference type="Proteomes" id="UP000003973">
    <property type="component" value="Unassembled WGS sequence"/>
</dbReference>
<gene>
    <name evidence="1" type="ORF">OFAG_00286</name>
</gene>
<sequence>MSKGLVVFIKTNMLGSEVKEFYPWDKLGITEQEFEAMLRETQEKFAWSIVSENLDWGFYKGEENE</sequence>
<organism evidence="1 2">
    <name type="scientific">Oxalobacter paraformigenes</name>
    <dbReference type="NCBI Taxonomy" id="556268"/>
    <lineage>
        <taxon>Bacteria</taxon>
        <taxon>Pseudomonadati</taxon>
        <taxon>Pseudomonadota</taxon>
        <taxon>Betaproteobacteria</taxon>
        <taxon>Burkholderiales</taxon>
        <taxon>Oxalobacteraceae</taxon>
        <taxon>Oxalobacter</taxon>
    </lineage>
</organism>
<evidence type="ECO:0000313" key="1">
    <source>
        <dbReference type="EMBL" id="EEO27133.1"/>
    </source>
</evidence>
<dbReference type="EMBL" id="ACDP02000029">
    <property type="protein sequence ID" value="EEO27133.1"/>
    <property type="molecule type" value="Genomic_DNA"/>
</dbReference>
<reference evidence="1" key="1">
    <citation type="submission" date="2011-10" db="EMBL/GenBank/DDBJ databases">
        <title>The Genome Sequence of Oxalobacter formigenes HOxBLS.</title>
        <authorList>
            <consortium name="The Broad Institute Genome Sequencing Platform"/>
            <person name="Earl A."/>
            <person name="Ward D."/>
            <person name="Feldgarden M."/>
            <person name="Gevers D."/>
            <person name="Allison M.J."/>
            <person name="Humphrey S."/>
            <person name="Young S.K."/>
            <person name="Zeng Q."/>
            <person name="Gargeya S."/>
            <person name="Fitzgerald M."/>
            <person name="Haas B."/>
            <person name="Abouelleil A."/>
            <person name="Alvarado L."/>
            <person name="Arachchi H.M."/>
            <person name="Berlin A."/>
            <person name="Brown A."/>
            <person name="Chapman S.B."/>
            <person name="Chen Z."/>
            <person name="Dunbar C."/>
            <person name="Freedman E."/>
            <person name="Gearin G."/>
            <person name="Goldberg J."/>
            <person name="Griggs A."/>
            <person name="Gujja S."/>
            <person name="Heiman D."/>
            <person name="Howarth C."/>
            <person name="Larson L."/>
            <person name="Lui A."/>
            <person name="MacDonald P.J.P."/>
            <person name="Montmayeur A."/>
            <person name="Murphy C."/>
            <person name="Neiman D."/>
            <person name="Pearson M."/>
            <person name="Priest M."/>
            <person name="Roberts A."/>
            <person name="Saif S."/>
            <person name="Shea T."/>
            <person name="Shenoy N."/>
            <person name="Sisk P."/>
            <person name="Stolte C."/>
            <person name="Sykes S."/>
            <person name="Wortman J."/>
            <person name="Nusbaum C."/>
            <person name="Birren B."/>
        </authorList>
    </citation>
    <scope>NUCLEOTIDE SEQUENCE [LARGE SCALE GENOMIC DNA]</scope>
    <source>
        <strain evidence="1">HOxBLS</strain>
    </source>
</reference>
<protein>
    <submittedName>
        <fullName evidence="1">Uncharacterized protein</fullName>
    </submittedName>
</protein>
<accession>C3X1P7</accession>